<dbReference type="Pfam" id="PF04542">
    <property type="entry name" value="Sigma70_r2"/>
    <property type="match status" value="1"/>
</dbReference>
<dbReference type="Pfam" id="PF00140">
    <property type="entry name" value="Sigma70_r1_2"/>
    <property type="match status" value="1"/>
</dbReference>
<evidence type="ECO:0000259" key="8">
    <source>
        <dbReference type="PROSITE" id="PS00716"/>
    </source>
</evidence>
<dbReference type="InterPro" id="IPR036388">
    <property type="entry name" value="WH-like_DNA-bd_sf"/>
</dbReference>
<protein>
    <submittedName>
        <fullName evidence="9">Unannotated protein</fullName>
    </submittedName>
</protein>
<dbReference type="AlphaFoldDB" id="A0A6J7KNX2"/>
<dbReference type="GO" id="GO:0003677">
    <property type="term" value="F:DNA binding"/>
    <property type="evidence" value="ECO:0007669"/>
    <property type="project" value="UniProtKB-KW"/>
</dbReference>
<dbReference type="PROSITE" id="PS00715">
    <property type="entry name" value="SIGMA70_1"/>
    <property type="match status" value="1"/>
</dbReference>
<dbReference type="InterPro" id="IPR009042">
    <property type="entry name" value="RNA_pol_sigma70_r1_2"/>
</dbReference>
<evidence type="ECO:0000256" key="3">
    <source>
        <dbReference type="ARBA" id="ARBA00023082"/>
    </source>
</evidence>
<dbReference type="Gene3D" id="1.10.10.10">
    <property type="entry name" value="Winged helix-like DNA-binding domain superfamily/Winged helix DNA-binding domain"/>
    <property type="match status" value="2"/>
</dbReference>
<dbReference type="NCBIfam" id="TIGR02937">
    <property type="entry name" value="sigma70-ECF"/>
    <property type="match status" value="1"/>
</dbReference>
<feature type="domain" description="RNA polymerase sigma-70" evidence="7">
    <location>
        <begin position="263"/>
        <end position="276"/>
    </location>
</feature>
<dbReference type="EMBL" id="CAFBNL010000066">
    <property type="protein sequence ID" value="CAB4957357.1"/>
    <property type="molecule type" value="Genomic_DNA"/>
</dbReference>
<dbReference type="InterPro" id="IPR014284">
    <property type="entry name" value="RNA_pol_sigma-70_dom"/>
</dbReference>
<dbReference type="InterPro" id="IPR050239">
    <property type="entry name" value="Sigma-70_RNA_pol_init_factors"/>
</dbReference>
<dbReference type="Pfam" id="PF04539">
    <property type="entry name" value="Sigma70_r3"/>
    <property type="match status" value="1"/>
</dbReference>
<dbReference type="PANTHER" id="PTHR30603:SF60">
    <property type="entry name" value="RNA POLYMERASE SIGMA FACTOR RPOD"/>
    <property type="match status" value="1"/>
</dbReference>
<dbReference type="GO" id="GO:0016987">
    <property type="term" value="F:sigma factor activity"/>
    <property type="evidence" value="ECO:0007669"/>
    <property type="project" value="UniProtKB-KW"/>
</dbReference>
<evidence type="ECO:0000256" key="1">
    <source>
        <dbReference type="ARBA" id="ARBA00007788"/>
    </source>
</evidence>
<keyword evidence="5" id="KW-0804">Transcription</keyword>
<feature type="domain" description="RNA polymerase sigma-70" evidence="8">
    <location>
        <begin position="432"/>
        <end position="458"/>
    </location>
</feature>
<feature type="region of interest" description="Disordered" evidence="6">
    <location>
        <begin position="135"/>
        <end position="162"/>
    </location>
</feature>
<accession>A0A6J7KNX2</accession>
<gene>
    <name evidence="9" type="ORF">UFOPK3789_01073</name>
</gene>
<dbReference type="CDD" id="cd06171">
    <property type="entry name" value="Sigma70_r4"/>
    <property type="match status" value="1"/>
</dbReference>
<evidence type="ECO:0000256" key="4">
    <source>
        <dbReference type="ARBA" id="ARBA00023125"/>
    </source>
</evidence>
<sequence length="475" mass="52217">MTSRQSKQPTSTPSSTKPDAQKTRSRSRSQLNASGVDEALGALSTESGPEGMGSEDMAPEGMGPEEMSGAVEALLFRVGDRDFVTTGEIFAALPNLEPSTDLLASIHREFEARNVTVVEEISDELKAEDALLRNEIKPESAAPPTEIAARRASREKRDSGRSELASFDPVRIYLREIGRVPLLTGAQEVTLAQRLEAGEQARERLSFVEESGIAGVLENEEEESLSAVVADGDLARAQLIEANLRLVVSIAKRYVGRGMVLLDLVQEGNIGLMRAVGKFDYSKGFKFSTYATWWIRQAITRSIADQGRTIRIPVHMVEAMQKVSQSQRRLLSELNREPTIDEIAKDVEITPDRVIEIMGLGQEPISLEAPVGDDGGSSVGDYLADPNAIAPAIAADLAQLQQDIRDALGELGEREREVVIMRFGLVDGEMRTLDEVGRAFGVTRERIRQIESKTLAKLRHPTRRSARLREYLPEL</sequence>
<keyword evidence="3" id="KW-0731">Sigma factor</keyword>
<evidence type="ECO:0000259" key="7">
    <source>
        <dbReference type="PROSITE" id="PS00715"/>
    </source>
</evidence>
<dbReference type="Pfam" id="PF04545">
    <property type="entry name" value="Sigma70_r4"/>
    <property type="match status" value="1"/>
</dbReference>
<dbReference type="PANTHER" id="PTHR30603">
    <property type="entry name" value="RNA POLYMERASE SIGMA FACTOR RPO"/>
    <property type="match status" value="1"/>
</dbReference>
<dbReference type="SUPFAM" id="SSF88946">
    <property type="entry name" value="Sigma2 domain of RNA polymerase sigma factors"/>
    <property type="match status" value="1"/>
</dbReference>
<feature type="region of interest" description="Disordered" evidence="6">
    <location>
        <begin position="1"/>
        <end position="65"/>
    </location>
</feature>
<dbReference type="GO" id="GO:0006352">
    <property type="term" value="P:DNA-templated transcription initiation"/>
    <property type="evidence" value="ECO:0007669"/>
    <property type="project" value="InterPro"/>
</dbReference>
<dbReference type="PRINTS" id="PR00046">
    <property type="entry name" value="SIGMA70FCT"/>
</dbReference>
<dbReference type="FunFam" id="1.10.601.10:FF:000001">
    <property type="entry name" value="RNA polymerase sigma factor SigA"/>
    <property type="match status" value="1"/>
</dbReference>
<evidence type="ECO:0000256" key="6">
    <source>
        <dbReference type="SAM" id="MobiDB-lite"/>
    </source>
</evidence>
<dbReference type="Gene3D" id="1.20.120.1810">
    <property type="match status" value="1"/>
</dbReference>
<evidence type="ECO:0000256" key="5">
    <source>
        <dbReference type="ARBA" id="ARBA00023163"/>
    </source>
</evidence>
<keyword evidence="2" id="KW-0805">Transcription regulation</keyword>
<dbReference type="InterPro" id="IPR000943">
    <property type="entry name" value="RNA_pol_sigma70"/>
</dbReference>
<proteinExistence type="inferred from homology"/>
<comment type="similarity">
    <text evidence="1">Belongs to the sigma-70 factor family.</text>
</comment>
<dbReference type="Gene3D" id="1.10.601.10">
    <property type="entry name" value="RNA Polymerase Primary Sigma Factor"/>
    <property type="match status" value="1"/>
</dbReference>
<keyword evidence="4" id="KW-0238">DNA-binding</keyword>
<dbReference type="InterPro" id="IPR013324">
    <property type="entry name" value="RNA_pol_sigma_r3/r4-like"/>
</dbReference>
<organism evidence="9">
    <name type="scientific">freshwater metagenome</name>
    <dbReference type="NCBI Taxonomy" id="449393"/>
    <lineage>
        <taxon>unclassified sequences</taxon>
        <taxon>metagenomes</taxon>
        <taxon>ecological metagenomes</taxon>
    </lineage>
</organism>
<name>A0A6J7KNX2_9ZZZZ</name>
<dbReference type="SUPFAM" id="SSF88659">
    <property type="entry name" value="Sigma3 and sigma4 domains of RNA polymerase sigma factors"/>
    <property type="match status" value="2"/>
</dbReference>
<dbReference type="PROSITE" id="PS00716">
    <property type="entry name" value="SIGMA70_2"/>
    <property type="match status" value="1"/>
</dbReference>
<dbReference type="InterPro" id="IPR007630">
    <property type="entry name" value="RNA_pol_sigma70_r4"/>
</dbReference>
<reference evidence="9" key="1">
    <citation type="submission" date="2020-05" db="EMBL/GenBank/DDBJ databases">
        <authorList>
            <person name="Chiriac C."/>
            <person name="Salcher M."/>
            <person name="Ghai R."/>
            <person name="Kavagutti S V."/>
        </authorList>
    </citation>
    <scope>NUCLEOTIDE SEQUENCE</scope>
</reference>
<dbReference type="InterPro" id="IPR007627">
    <property type="entry name" value="RNA_pol_sigma70_r2"/>
</dbReference>
<dbReference type="InterPro" id="IPR013325">
    <property type="entry name" value="RNA_pol_sigma_r2"/>
</dbReference>
<evidence type="ECO:0000256" key="2">
    <source>
        <dbReference type="ARBA" id="ARBA00023015"/>
    </source>
</evidence>
<feature type="compositionally biased region" description="Low complexity" evidence="6">
    <location>
        <begin position="1"/>
        <end position="18"/>
    </location>
</feature>
<evidence type="ECO:0000313" key="9">
    <source>
        <dbReference type="EMBL" id="CAB4957357.1"/>
    </source>
</evidence>
<dbReference type="InterPro" id="IPR007624">
    <property type="entry name" value="RNA_pol_sigma70_r3"/>
</dbReference>